<feature type="compositionally biased region" description="Polar residues" evidence="3">
    <location>
        <begin position="201"/>
        <end position="218"/>
    </location>
</feature>
<name>A0A9P6MER8_9FUNG</name>
<evidence type="ECO:0000256" key="3">
    <source>
        <dbReference type="SAM" id="MobiDB-lite"/>
    </source>
</evidence>
<accession>A0A9P6MER8</accession>
<keyword evidence="6" id="KW-1185">Reference proteome</keyword>
<evidence type="ECO:0000313" key="5">
    <source>
        <dbReference type="EMBL" id="KAF9996206.1"/>
    </source>
</evidence>
<evidence type="ECO:0000313" key="6">
    <source>
        <dbReference type="Proteomes" id="UP000749646"/>
    </source>
</evidence>
<evidence type="ECO:0000259" key="4">
    <source>
        <dbReference type="PROSITE" id="PS50103"/>
    </source>
</evidence>
<feature type="region of interest" description="Disordered" evidence="3">
    <location>
        <begin position="288"/>
        <end position="311"/>
    </location>
</feature>
<dbReference type="PROSITE" id="PS50103">
    <property type="entry name" value="ZF_C3H1"/>
    <property type="match status" value="1"/>
</dbReference>
<organism evidence="5 6">
    <name type="scientific">Modicella reniformis</name>
    <dbReference type="NCBI Taxonomy" id="1440133"/>
    <lineage>
        <taxon>Eukaryota</taxon>
        <taxon>Fungi</taxon>
        <taxon>Fungi incertae sedis</taxon>
        <taxon>Mucoromycota</taxon>
        <taxon>Mortierellomycotina</taxon>
        <taxon>Mortierellomycetes</taxon>
        <taxon>Mortierellales</taxon>
        <taxon>Mortierellaceae</taxon>
        <taxon>Modicella</taxon>
    </lineage>
</organism>
<feature type="domain" description="C3H1-type" evidence="4">
    <location>
        <begin position="397"/>
        <end position="424"/>
    </location>
</feature>
<dbReference type="Proteomes" id="UP000749646">
    <property type="component" value="Unassembled WGS sequence"/>
</dbReference>
<keyword evidence="1" id="KW-0863">Zinc-finger</keyword>
<gene>
    <name evidence="5" type="ORF">BGZ65_008202</name>
</gene>
<protein>
    <recommendedName>
        <fullName evidence="4">C3H1-type domain-containing protein</fullName>
    </recommendedName>
</protein>
<dbReference type="Gene3D" id="4.10.1000.10">
    <property type="entry name" value="Zinc finger, CCCH-type"/>
    <property type="match status" value="1"/>
</dbReference>
<feature type="coiled-coil region" evidence="2">
    <location>
        <begin position="94"/>
        <end position="144"/>
    </location>
</feature>
<feature type="compositionally biased region" description="Polar residues" evidence="3">
    <location>
        <begin position="79"/>
        <end position="90"/>
    </location>
</feature>
<evidence type="ECO:0000256" key="1">
    <source>
        <dbReference type="PROSITE-ProRule" id="PRU00723"/>
    </source>
</evidence>
<feature type="region of interest" description="Disordered" evidence="3">
    <location>
        <begin position="41"/>
        <end position="94"/>
    </location>
</feature>
<feature type="region of interest" description="Disordered" evidence="3">
    <location>
        <begin position="182"/>
        <end position="218"/>
    </location>
</feature>
<dbReference type="SMART" id="SM00356">
    <property type="entry name" value="ZnF_C3H1"/>
    <property type="match status" value="1"/>
</dbReference>
<dbReference type="InterPro" id="IPR000571">
    <property type="entry name" value="Znf_CCCH"/>
</dbReference>
<dbReference type="GO" id="GO:0008270">
    <property type="term" value="F:zinc ion binding"/>
    <property type="evidence" value="ECO:0007669"/>
    <property type="project" value="UniProtKB-KW"/>
</dbReference>
<reference evidence="5" key="1">
    <citation type="journal article" date="2020" name="Fungal Divers.">
        <title>Resolving the Mortierellaceae phylogeny through synthesis of multi-gene phylogenetics and phylogenomics.</title>
        <authorList>
            <person name="Vandepol N."/>
            <person name="Liber J."/>
            <person name="Desiro A."/>
            <person name="Na H."/>
            <person name="Kennedy M."/>
            <person name="Barry K."/>
            <person name="Grigoriev I.V."/>
            <person name="Miller A.N."/>
            <person name="O'Donnell K."/>
            <person name="Stajich J.E."/>
            <person name="Bonito G."/>
        </authorList>
    </citation>
    <scope>NUCLEOTIDE SEQUENCE</scope>
    <source>
        <strain evidence="5">MES-2147</strain>
    </source>
</reference>
<dbReference type="OrthoDB" id="2440430at2759"/>
<evidence type="ECO:0000256" key="2">
    <source>
        <dbReference type="SAM" id="Coils"/>
    </source>
</evidence>
<dbReference type="Pfam" id="PF00642">
    <property type="entry name" value="zf-CCCH"/>
    <property type="match status" value="1"/>
</dbReference>
<feature type="compositionally biased region" description="Low complexity" evidence="3">
    <location>
        <begin position="291"/>
        <end position="300"/>
    </location>
</feature>
<keyword evidence="2" id="KW-0175">Coiled coil</keyword>
<keyword evidence="1" id="KW-0862">Zinc</keyword>
<proteinExistence type="predicted"/>
<dbReference type="AlphaFoldDB" id="A0A9P6MER8"/>
<feature type="zinc finger region" description="C3H1-type" evidence="1">
    <location>
        <begin position="397"/>
        <end position="424"/>
    </location>
</feature>
<dbReference type="EMBL" id="JAAAHW010001208">
    <property type="protein sequence ID" value="KAF9996206.1"/>
    <property type="molecule type" value="Genomic_DNA"/>
</dbReference>
<keyword evidence="1" id="KW-0479">Metal-binding</keyword>
<sequence>MSPEPSNQPAKYQIYLRDLRAFDKPADMSSVMTAKSQFVPSEAGLNNNDDEILPPRRCGSTVGAVGSTQVDSRDKDGPSNRNSPIESSQDPDVAAKLEQKRLEHERQRNMKRELFEQQMQQLEIQQLQEEQAMLAGNKKNANSAASAAADLSQGLASIRSLPVSRRNSNDAADIWSEMDKLSLGDKPKRPVDLSKIGRSGTMKTETTSPSESAFSDSTHLSQFTERFIFDDDNSTPTTASSSSRLPSIPRSIWKDEQGLGVGSSAIGSTSYLPRYFQMGGDDDDTFPTMRSSSSSASDLSQIPHTPGLRHHSVHDLSRTSEWPQFSKVLPSSNERLPAVSQHGSGIIGFGGINKTEDSLKSPLPKLTPSYSSSEIPTRFNKPPALGPFDDLAVKAEANTSDVCTQFQQGYCPRGDLCPYAHAHVLPSTSRPSSAMPLSPSLTMSVGGLSNSSASFYSSNRASGTANAVHTG</sequence>
<feature type="non-terminal residue" evidence="5">
    <location>
        <position position="1"/>
    </location>
</feature>
<comment type="caution">
    <text evidence="5">The sequence shown here is derived from an EMBL/GenBank/DDBJ whole genome shotgun (WGS) entry which is preliminary data.</text>
</comment>
<feature type="compositionally biased region" description="Basic and acidic residues" evidence="3">
    <location>
        <begin position="182"/>
        <end position="192"/>
    </location>
</feature>